<dbReference type="RefSeq" id="WP_015234478.1">
    <property type="nucleotide sequence ID" value="NC_019793.1"/>
</dbReference>
<keyword evidence="6 7" id="KW-0472">Membrane</keyword>
<dbReference type="PATRIC" id="fig|937777.3.peg.578"/>
<sequence>MTEVEYFFSGWQPLGRIVVVGTLLFLSVVLLLRITGNRTLSSLNTFDFIVTVAVGAVFGRALTAKDLSLSEALAAIVLLIGLQYLLSLLKFHFKSFSKAITSEPVVLYSHGTLRQKAMRRERITEDDILAAVRAQGHTTLEEIDTVVLEATGNMSVFEK</sequence>
<dbReference type="EMBL" id="CP003382">
    <property type="protein sequence ID" value="AFZ66168.1"/>
    <property type="molecule type" value="Genomic_DNA"/>
</dbReference>
<evidence type="ECO:0000256" key="4">
    <source>
        <dbReference type="ARBA" id="ARBA00022692"/>
    </source>
</evidence>
<evidence type="ECO:0000259" key="8">
    <source>
        <dbReference type="Pfam" id="PF04239"/>
    </source>
</evidence>
<dbReference type="AlphaFoldDB" id="K9ZX03"/>
<feature type="domain" description="YetF-like N-terminal transmembrane" evidence="9">
    <location>
        <begin position="25"/>
        <end position="88"/>
    </location>
</feature>
<evidence type="ECO:0000256" key="7">
    <source>
        <dbReference type="SAM" id="Phobius"/>
    </source>
</evidence>
<dbReference type="Pfam" id="PF04239">
    <property type="entry name" value="DUF421"/>
    <property type="match status" value="1"/>
</dbReference>
<evidence type="ECO:0000256" key="5">
    <source>
        <dbReference type="ARBA" id="ARBA00022989"/>
    </source>
</evidence>
<dbReference type="PANTHER" id="PTHR34582:SF6">
    <property type="entry name" value="UPF0702 TRANSMEMBRANE PROTEIN YCAP"/>
    <property type="match status" value="1"/>
</dbReference>
<feature type="transmembrane region" description="Helical" evidence="7">
    <location>
        <begin position="69"/>
        <end position="89"/>
    </location>
</feature>
<proteinExistence type="inferred from homology"/>
<reference evidence="11" key="1">
    <citation type="submission" date="2012-03" db="EMBL/GenBank/DDBJ databases">
        <title>Complete sequence of chromosome of Deinococcus peraridilitoris DSM 19664.</title>
        <authorList>
            <person name="Lucas S."/>
            <person name="Copeland A."/>
            <person name="Lapidus A."/>
            <person name="Glavina del Rio T."/>
            <person name="Dalin E."/>
            <person name="Tice H."/>
            <person name="Bruce D."/>
            <person name="Goodwin L."/>
            <person name="Pitluck S."/>
            <person name="Peters L."/>
            <person name="Mikhailova N."/>
            <person name="Lu M."/>
            <person name="Kyrpides N."/>
            <person name="Mavromatis K."/>
            <person name="Ivanova N."/>
            <person name="Brettin T."/>
            <person name="Detter J.C."/>
            <person name="Han C."/>
            <person name="Larimer F."/>
            <person name="Land M."/>
            <person name="Hauser L."/>
            <person name="Markowitz V."/>
            <person name="Cheng J.-F."/>
            <person name="Hugenholtz P."/>
            <person name="Woyke T."/>
            <person name="Wu D."/>
            <person name="Pukall R."/>
            <person name="Steenblock K."/>
            <person name="Brambilla E."/>
            <person name="Klenk H.-P."/>
            <person name="Eisen J.A."/>
        </authorList>
    </citation>
    <scope>NUCLEOTIDE SEQUENCE [LARGE SCALE GENOMIC DNA]</scope>
    <source>
        <strain evidence="11">DSM 19664 / LMG 22246 / CIP 109416 / KR-200</strain>
    </source>
</reference>
<evidence type="ECO:0000256" key="2">
    <source>
        <dbReference type="ARBA" id="ARBA00006448"/>
    </source>
</evidence>
<dbReference type="InterPro" id="IPR048454">
    <property type="entry name" value="YetF_N"/>
</dbReference>
<dbReference type="GO" id="GO:0005886">
    <property type="term" value="C:plasma membrane"/>
    <property type="evidence" value="ECO:0007669"/>
    <property type="project" value="UniProtKB-SubCell"/>
</dbReference>
<organism evidence="10 11">
    <name type="scientific">Deinococcus peraridilitoris (strain DSM 19664 / LMG 22246 / CIP 109416 / KR-200)</name>
    <dbReference type="NCBI Taxonomy" id="937777"/>
    <lineage>
        <taxon>Bacteria</taxon>
        <taxon>Thermotogati</taxon>
        <taxon>Deinococcota</taxon>
        <taxon>Deinococci</taxon>
        <taxon>Deinococcales</taxon>
        <taxon>Deinococcaceae</taxon>
        <taxon>Deinococcus</taxon>
    </lineage>
</organism>
<feature type="transmembrane region" description="Helical" evidence="7">
    <location>
        <begin position="46"/>
        <end position="63"/>
    </location>
</feature>
<keyword evidence="4 7" id="KW-0812">Transmembrane</keyword>
<dbReference type="Pfam" id="PF20730">
    <property type="entry name" value="YetF_N"/>
    <property type="match status" value="1"/>
</dbReference>
<dbReference type="Gene3D" id="3.30.240.20">
    <property type="entry name" value="bsu07140 like domains"/>
    <property type="match status" value="1"/>
</dbReference>
<evidence type="ECO:0000256" key="3">
    <source>
        <dbReference type="ARBA" id="ARBA00022475"/>
    </source>
</evidence>
<evidence type="ECO:0000256" key="6">
    <source>
        <dbReference type="ARBA" id="ARBA00023136"/>
    </source>
</evidence>
<name>K9ZX03_DEIPD</name>
<evidence type="ECO:0000259" key="9">
    <source>
        <dbReference type="Pfam" id="PF20730"/>
    </source>
</evidence>
<evidence type="ECO:0000313" key="10">
    <source>
        <dbReference type="EMBL" id="AFZ66168.1"/>
    </source>
</evidence>
<feature type="domain" description="YetF C-terminal" evidence="8">
    <location>
        <begin position="92"/>
        <end position="159"/>
    </location>
</feature>
<dbReference type="STRING" id="937777.Deipe_0575"/>
<dbReference type="Proteomes" id="UP000010467">
    <property type="component" value="Chromosome"/>
</dbReference>
<dbReference type="KEGG" id="dpd:Deipe_0575"/>
<comment type="subcellular location">
    <subcellularLocation>
        <location evidence="1">Cell membrane</location>
        <topology evidence="1">Multi-pass membrane protein</topology>
    </subcellularLocation>
</comment>
<protein>
    <submittedName>
        <fullName evidence="10">Putative membrane protein</fullName>
    </submittedName>
</protein>
<keyword evidence="5 7" id="KW-1133">Transmembrane helix</keyword>
<dbReference type="eggNOG" id="COG2323">
    <property type="taxonomic scope" value="Bacteria"/>
</dbReference>
<dbReference type="OrthoDB" id="9793799at2"/>
<evidence type="ECO:0000313" key="11">
    <source>
        <dbReference type="Proteomes" id="UP000010467"/>
    </source>
</evidence>
<keyword evidence="11" id="KW-1185">Reference proteome</keyword>
<dbReference type="HOGENOM" id="CLU_077149_3_3_0"/>
<gene>
    <name evidence="10" type="ordered locus">Deipe_0575</name>
</gene>
<evidence type="ECO:0000256" key="1">
    <source>
        <dbReference type="ARBA" id="ARBA00004651"/>
    </source>
</evidence>
<accession>K9ZX03</accession>
<dbReference type="InterPro" id="IPR007353">
    <property type="entry name" value="DUF421"/>
</dbReference>
<feature type="transmembrane region" description="Helical" evidence="7">
    <location>
        <begin position="14"/>
        <end position="34"/>
    </location>
</feature>
<keyword evidence="3" id="KW-1003">Cell membrane</keyword>
<comment type="similarity">
    <text evidence="2">Belongs to the UPF0702 family.</text>
</comment>
<dbReference type="InterPro" id="IPR023090">
    <property type="entry name" value="UPF0702_alpha/beta_dom_sf"/>
</dbReference>
<dbReference type="PANTHER" id="PTHR34582">
    <property type="entry name" value="UPF0702 TRANSMEMBRANE PROTEIN YCAP"/>
    <property type="match status" value="1"/>
</dbReference>